<keyword evidence="6" id="KW-0997">Cell inner membrane</keyword>
<evidence type="ECO:0000256" key="5">
    <source>
        <dbReference type="ARBA" id="ARBA00022475"/>
    </source>
</evidence>
<evidence type="ECO:0000256" key="6">
    <source>
        <dbReference type="ARBA" id="ARBA00022519"/>
    </source>
</evidence>
<dbReference type="EMBL" id="WOFE01000001">
    <property type="protein sequence ID" value="MBM5570187.1"/>
    <property type="molecule type" value="Genomic_DNA"/>
</dbReference>
<proteinExistence type="inferred from homology"/>
<evidence type="ECO:0000256" key="4">
    <source>
        <dbReference type="ARBA" id="ARBA00022448"/>
    </source>
</evidence>
<comment type="caution">
    <text evidence="11">The sequence shown here is derived from an EMBL/GenBank/DDBJ whole genome shotgun (WGS) entry which is preliminary data.</text>
</comment>
<reference evidence="11 12" key="1">
    <citation type="submission" date="2019-11" db="EMBL/GenBank/DDBJ databases">
        <title>Novel Deefgea species.</title>
        <authorList>
            <person name="Han J.-H."/>
        </authorList>
    </citation>
    <scope>NUCLEOTIDE SEQUENCE [LARGE SCALE GENOMIC DNA]</scope>
    <source>
        <strain evidence="11 12">LMG 24817</strain>
    </source>
</reference>
<gene>
    <name evidence="11" type="ORF">GM173_01170</name>
</gene>
<evidence type="ECO:0000256" key="8">
    <source>
        <dbReference type="ARBA" id="ARBA00022927"/>
    </source>
</evidence>
<comment type="similarity">
    <text evidence="2">Belongs to the GSP N family.</text>
</comment>
<keyword evidence="5" id="KW-1003">Cell membrane</keyword>
<dbReference type="Proteomes" id="UP001195660">
    <property type="component" value="Unassembled WGS sequence"/>
</dbReference>
<keyword evidence="8" id="KW-0653">Protein transport</keyword>
<evidence type="ECO:0000313" key="12">
    <source>
        <dbReference type="Proteomes" id="UP001195660"/>
    </source>
</evidence>
<protein>
    <recommendedName>
        <fullName evidence="3">Type II secretion system protein N</fullName>
    </recommendedName>
    <alternativeName>
        <fullName evidence="10">General secretion pathway protein N</fullName>
    </alternativeName>
</protein>
<keyword evidence="12" id="KW-1185">Reference proteome</keyword>
<dbReference type="RefSeq" id="WP_203569501.1">
    <property type="nucleotide sequence ID" value="NZ_WOFE01000001.1"/>
</dbReference>
<evidence type="ECO:0000256" key="10">
    <source>
        <dbReference type="ARBA" id="ARBA00030772"/>
    </source>
</evidence>
<evidence type="ECO:0000256" key="3">
    <source>
        <dbReference type="ARBA" id="ARBA00021563"/>
    </source>
</evidence>
<organism evidence="11 12">
    <name type="scientific">Deefgea chitinilytica</name>
    <dbReference type="NCBI Taxonomy" id="570276"/>
    <lineage>
        <taxon>Bacteria</taxon>
        <taxon>Pseudomonadati</taxon>
        <taxon>Pseudomonadota</taxon>
        <taxon>Betaproteobacteria</taxon>
        <taxon>Neisseriales</taxon>
        <taxon>Chitinibacteraceae</taxon>
        <taxon>Deefgea</taxon>
    </lineage>
</organism>
<dbReference type="Pfam" id="PF01203">
    <property type="entry name" value="T2SSN"/>
    <property type="match status" value="1"/>
</dbReference>
<keyword evidence="9" id="KW-0472">Membrane</keyword>
<sequence>MKPVKTKMHIHRKAIIALLVIFSLLVLLARMPMSIVGWFLPNSVSLVQANGSIWGGRASALGLQGVVLQQNLSWQFEPKALLSARLAWQLRAEALGMSNQARLVLGLSGAALENVDVTFPLEGVFRAMPKVANWGLGGRAQLRSARLSRQPGDQAELVLDPVFSQLVPALTPITVLRLNLNVIDGGANWQIAPAGASAIAVTGNGNLQWSGAAQGRINLKPDEQVRQQLAPLLLQVPATAEGYQIQF</sequence>
<name>A0ABS2C821_9NEIS</name>
<evidence type="ECO:0000256" key="1">
    <source>
        <dbReference type="ARBA" id="ARBA00004533"/>
    </source>
</evidence>
<comment type="subcellular location">
    <subcellularLocation>
        <location evidence="1">Cell inner membrane</location>
    </subcellularLocation>
</comment>
<accession>A0ABS2C821</accession>
<keyword evidence="4" id="KW-0813">Transport</keyword>
<evidence type="ECO:0000256" key="2">
    <source>
        <dbReference type="ARBA" id="ARBA00007208"/>
    </source>
</evidence>
<evidence type="ECO:0000256" key="9">
    <source>
        <dbReference type="ARBA" id="ARBA00023136"/>
    </source>
</evidence>
<dbReference type="InterPro" id="IPR022792">
    <property type="entry name" value="T2SS_protein-GspN"/>
</dbReference>
<evidence type="ECO:0000313" key="11">
    <source>
        <dbReference type="EMBL" id="MBM5570187.1"/>
    </source>
</evidence>
<evidence type="ECO:0000256" key="7">
    <source>
        <dbReference type="ARBA" id="ARBA00022692"/>
    </source>
</evidence>
<keyword evidence="7" id="KW-0812">Transmembrane</keyword>